<dbReference type="SUPFAM" id="SSF56954">
    <property type="entry name" value="Outer membrane efflux proteins (OEP)"/>
    <property type="match status" value="1"/>
</dbReference>
<evidence type="ECO:0000256" key="3">
    <source>
        <dbReference type="ARBA" id="ARBA00022448"/>
    </source>
</evidence>
<sequence>MRFAAGGKLVRTLAVTAGIALGTLPGRAVWADNLTDAFIGAYNTSGLLEQNRALLRAADEDVAIALSALRPIINWTVAVSQDYTRSRNSGVTNSVDPSNFFSGLTLSQLLYDGGASILGKQSAQETVLSTRQALIDIEQQVLFRAATAYLSVLLQEETVSIRQNNVELSAEELRASQDRFEVGEVTRTDVALSQAQLASSQADLANARGDLSTAQAEYVNAVGKLPGRTAGQPSLPNLPRSEAEAVSLAQRNHPSILSAQHQVRALDLVVQQQRAGLGPNVSLNADAGVTESYDDDDYVNDASISLNFSQPIYAGGRLAASVRRAMASRDGSRANLLNVQKNITQGVSDAYVRFQTASASLRASSERVRASEVAFDGIREEATLGARTTLDVLAAQQDLLDAQLAEIASRTERSLAAYQLLQAQGLLTAERLGLAVQIYDPTLYYNLVKKAPAQVSKQSKDLDRVLKALRRD</sequence>
<protein>
    <submittedName>
        <fullName evidence="8">Outer membrane protein</fullName>
    </submittedName>
</protein>
<keyword evidence="9" id="KW-1185">Reference proteome</keyword>
<dbReference type="AlphaFoldDB" id="A0A521AES6"/>
<proteinExistence type="inferred from homology"/>
<name>A0A521AES6_9RHOB</name>
<organism evidence="8 9">
    <name type="scientific">Ruegeria faecimaris</name>
    <dbReference type="NCBI Taxonomy" id="686389"/>
    <lineage>
        <taxon>Bacteria</taxon>
        <taxon>Pseudomonadati</taxon>
        <taxon>Pseudomonadota</taxon>
        <taxon>Alphaproteobacteria</taxon>
        <taxon>Rhodobacterales</taxon>
        <taxon>Roseobacteraceae</taxon>
        <taxon>Ruegeria</taxon>
    </lineage>
</organism>
<reference evidence="8 9" key="1">
    <citation type="submission" date="2017-05" db="EMBL/GenBank/DDBJ databases">
        <authorList>
            <person name="Varghese N."/>
            <person name="Submissions S."/>
        </authorList>
    </citation>
    <scope>NUCLEOTIDE SEQUENCE [LARGE SCALE GENOMIC DNA]</scope>
    <source>
        <strain evidence="8 9">DSM 28009</strain>
    </source>
</reference>
<evidence type="ECO:0000313" key="9">
    <source>
        <dbReference type="Proteomes" id="UP000319555"/>
    </source>
</evidence>
<keyword evidence="3" id="KW-0813">Transport</keyword>
<evidence type="ECO:0000313" key="8">
    <source>
        <dbReference type="EMBL" id="SMO33314.1"/>
    </source>
</evidence>
<dbReference type="PANTHER" id="PTHR30026:SF22">
    <property type="entry name" value="OUTER MEMBRANE EFFLUX PROTEIN"/>
    <property type="match status" value="1"/>
</dbReference>
<evidence type="ECO:0000256" key="6">
    <source>
        <dbReference type="ARBA" id="ARBA00023136"/>
    </source>
</evidence>
<dbReference type="GO" id="GO:0015288">
    <property type="term" value="F:porin activity"/>
    <property type="evidence" value="ECO:0007669"/>
    <property type="project" value="TreeGrafter"/>
</dbReference>
<gene>
    <name evidence="8" type="ORF">SAMN06265380_10181</name>
</gene>
<dbReference type="InterPro" id="IPR051906">
    <property type="entry name" value="TolC-like"/>
</dbReference>
<dbReference type="NCBIfam" id="TIGR01844">
    <property type="entry name" value="type_I_sec_TolC"/>
    <property type="match status" value="1"/>
</dbReference>
<dbReference type="OrthoDB" id="9789368at2"/>
<dbReference type="RefSeq" id="WP_142632916.1">
    <property type="nucleotide sequence ID" value="NZ_CANMQC010000004.1"/>
</dbReference>
<keyword evidence="7" id="KW-0998">Cell outer membrane</keyword>
<dbReference type="InterPro" id="IPR003423">
    <property type="entry name" value="OMP_efflux"/>
</dbReference>
<dbReference type="GO" id="GO:1990281">
    <property type="term" value="C:efflux pump complex"/>
    <property type="evidence" value="ECO:0007669"/>
    <property type="project" value="TreeGrafter"/>
</dbReference>
<keyword evidence="5" id="KW-0812">Transmembrane</keyword>
<evidence type="ECO:0000256" key="2">
    <source>
        <dbReference type="ARBA" id="ARBA00007613"/>
    </source>
</evidence>
<dbReference type="GO" id="GO:0015562">
    <property type="term" value="F:efflux transmembrane transporter activity"/>
    <property type="evidence" value="ECO:0007669"/>
    <property type="project" value="InterPro"/>
</dbReference>
<comment type="similarity">
    <text evidence="2">Belongs to the outer membrane factor (OMF) (TC 1.B.17) family.</text>
</comment>
<dbReference type="EMBL" id="FXTE01000001">
    <property type="protein sequence ID" value="SMO33314.1"/>
    <property type="molecule type" value="Genomic_DNA"/>
</dbReference>
<dbReference type="Gene3D" id="1.20.1600.10">
    <property type="entry name" value="Outer membrane efflux proteins (OEP)"/>
    <property type="match status" value="1"/>
</dbReference>
<dbReference type="Pfam" id="PF02321">
    <property type="entry name" value="OEP"/>
    <property type="match status" value="2"/>
</dbReference>
<evidence type="ECO:0000256" key="7">
    <source>
        <dbReference type="ARBA" id="ARBA00023237"/>
    </source>
</evidence>
<keyword evidence="4" id="KW-1134">Transmembrane beta strand</keyword>
<dbReference type="InterPro" id="IPR010130">
    <property type="entry name" value="T1SS_OMP_TolC"/>
</dbReference>
<accession>A0A521AES6</accession>
<evidence type="ECO:0000256" key="1">
    <source>
        <dbReference type="ARBA" id="ARBA00004442"/>
    </source>
</evidence>
<evidence type="ECO:0000256" key="5">
    <source>
        <dbReference type="ARBA" id="ARBA00022692"/>
    </source>
</evidence>
<keyword evidence="6" id="KW-0472">Membrane</keyword>
<evidence type="ECO:0000256" key="4">
    <source>
        <dbReference type="ARBA" id="ARBA00022452"/>
    </source>
</evidence>
<dbReference type="PANTHER" id="PTHR30026">
    <property type="entry name" value="OUTER MEMBRANE PROTEIN TOLC"/>
    <property type="match status" value="1"/>
</dbReference>
<dbReference type="GO" id="GO:0009279">
    <property type="term" value="C:cell outer membrane"/>
    <property type="evidence" value="ECO:0007669"/>
    <property type="project" value="UniProtKB-SubCell"/>
</dbReference>
<dbReference type="Proteomes" id="UP000319555">
    <property type="component" value="Unassembled WGS sequence"/>
</dbReference>
<comment type="subcellular location">
    <subcellularLocation>
        <location evidence="1">Cell outer membrane</location>
    </subcellularLocation>
</comment>